<organism evidence="2 3">
    <name type="scientific">Lentinus tigrinus ALCF2SS1-6</name>
    <dbReference type="NCBI Taxonomy" id="1328759"/>
    <lineage>
        <taxon>Eukaryota</taxon>
        <taxon>Fungi</taxon>
        <taxon>Dikarya</taxon>
        <taxon>Basidiomycota</taxon>
        <taxon>Agaricomycotina</taxon>
        <taxon>Agaricomycetes</taxon>
        <taxon>Polyporales</taxon>
        <taxon>Polyporaceae</taxon>
        <taxon>Lentinus</taxon>
    </lineage>
</organism>
<proteinExistence type="predicted"/>
<accession>A0A5C2RT10</accession>
<dbReference type="STRING" id="1328759.A0A5C2RT10"/>
<dbReference type="EMBL" id="ML122305">
    <property type="protein sequence ID" value="RPD54474.1"/>
    <property type="molecule type" value="Genomic_DNA"/>
</dbReference>
<protein>
    <submittedName>
        <fullName evidence="2">Uncharacterized protein</fullName>
    </submittedName>
</protein>
<dbReference type="AlphaFoldDB" id="A0A5C2RT10"/>
<dbReference type="OrthoDB" id="4584900at2759"/>
<dbReference type="Proteomes" id="UP000313359">
    <property type="component" value="Unassembled WGS sequence"/>
</dbReference>
<feature type="signal peptide" evidence="1">
    <location>
        <begin position="1"/>
        <end position="27"/>
    </location>
</feature>
<name>A0A5C2RT10_9APHY</name>
<reference evidence="2" key="1">
    <citation type="journal article" date="2018" name="Genome Biol. Evol.">
        <title>Genomics and development of Lentinus tigrinus, a white-rot wood-decaying mushroom with dimorphic fruiting bodies.</title>
        <authorList>
            <person name="Wu B."/>
            <person name="Xu Z."/>
            <person name="Knudson A."/>
            <person name="Carlson A."/>
            <person name="Chen N."/>
            <person name="Kovaka S."/>
            <person name="LaButti K."/>
            <person name="Lipzen A."/>
            <person name="Pennachio C."/>
            <person name="Riley R."/>
            <person name="Schakwitz W."/>
            <person name="Umezawa K."/>
            <person name="Ohm R.A."/>
            <person name="Grigoriev I.V."/>
            <person name="Nagy L.G."/>
            <person name="Gibbons J."/>
            <person name="Hibbett D."/>
        </authorList>
    </citation>
    <scope>NUCLEOTIDE SEQUENCE [LARGE SCALE GENOMIC DNA]</scope>
    <source>
        <strain evidence="2">ALCF2SS1-6</strain>
    </source>
</reference>
<sequence>MLSVMRLAAFAVLVLSFLSSVTDVSVAARIVGRGTPTTNAERLARGLGPARPRRLYSGTRTNAARAVPSGSAGTTLRGVIKFVKSDGSVFGYMGANGYSSGINGADTYSYTIPTPATAVVGFTDVTNTAYRLAAFASSDKHLGPGYGTVVYLESIVSGATPAGSGPVSSEGIGYFGGVGETTIFSVDPNTGKVTIQWVNSDGSVVNPSIYVSGSTIFLTGDLAAVTSNTDSYTLVDMYYDTVTTTVL</sequence>
<gene>
    <name evidence="2" type="ORF">L227DRAFT_604035</name>
</gene>
<keyword evidence="3" id="KW-1185">Reference proteome</keyword>
<evidence type="ECO:0000256" key="1">
    <source>
        <dbReference type="SAM" id="SignalP"/>
    </source>
</evidence>
<evidence type="ECO:0000313" key="3">
    <source>
        <dbReference type="Proteomes" id="UP000313359"/>
    </source>
</evidence>
<feature type="chain" id="PRO_5023052821" evidence="1">
    <location>
        <begin position="28"/>
        <end position="247"/>
    </location>
</feature>
<evidence type="ECO:0000313" key="2">
    <source>
        <dbReference type="EMBL" id="RPD54474.1"/>
    </source>
</evidence>
<keyword evidence="1" id="KW-0732">Signal</keyword>